<reference evidence="1 2" key="1">
    <citation type="submission" date="2016-10" db="EMBL/GenBank/DDBJ databases">
        <authorList>
            <person name="de Groot N.N."/>
        </authorList>
    </citation>
    <scope>NUCLEOTIDE SEQUENCE [LARGE SCALE GENOMIC DNA]</scope>
    <source>
        <strain evidence="1 2">LMG 2247</strain>
    </source>
</reference>
<accession>A0A1G8FJ01</accession>
<name>A0A1G8FJ01_9BURK</name>
<organism evidence="1 2">
    <name type="scientific">Paraburkholderia phenazinium</name>
    <dbReference type="NCBI Taxonomy" id="60549"/>
    <lineage>
        <taxon>Bacteria</taxon>
        <taxon>Pseudomonadati</taxon>
        <taxon>Pseudomonadota</taxon>
        <taxon>Betaproteobacteria</taxon>
        <taxon>Burkholderiales</taxon>
        <taxon>Burkholderiaceae</taxon>
        <taxon>Paraburkholderia</taxon>
    </lineage>
</organism>
<dbReference type="Proteomes" id="UP000199706">
    <property type="component" value="Unassembled WGS sequence"/>
</dbReference>
<dbReference type="AlphaFoldDB" id="A0A1G8FJ01"/>
<evidence type="ECO:0000313" key="1">
    <source>
        <dbReference type="EMBL" id="SDH82088.1"/>
    </source>
</evidence>
<protein>
    <submittedName>
        <fullName evidence="1">Uncharacterized protein</fullName>
    </submittedName>
</protein>
<sequence>MANSLNLSTVFQFRQKQYRAAYIEIDFCHISQYDGAFSQTLTTMATDV</sequence>
<dbReference type="EMBL" id="FNCJ01000013">
    <property type="protein sequence ID" value="SDH82088.1"/>
    <property type="molecule type" value="Genomic_DNA"/>
</dbReference>
<evidence type="ECO:0000313" key="2">
    <source>
        <dbReference type="Proteomes" id="UP000199706"/>
    </source>
</evidence>
<gene>
    <name evidence="1" type="ORF">SAMN05216466_113205</name>
</gene>
<proteinExistence type="predicted"/>